<evidence type="ECO:0000313" key="6">
    <source>
        <dbReference type="Proteomes" id="UP000236318"/>
    </source>
</evidence>
<keyword evidence="3" id="KW-0804">Transcription</keyword>
<organism evidence="5 6">
    <name type="scientific">Mycobacterium ahvazicum</name>
    <dbReference type="NCBI Taxonomy" id="1964395"/>
    <lineage>
        <taxon>Bacteria</taxon>
        <taxon>Bacillati</taxon>
        <taxon>Actinomycetota</taxon>
        <taxon>Actinomycetes</taxon>
        <taxon>Mycobacteriales</taxon>
        <taxon>Mycobacteriaceae</taxon>
        <taxon>Mycobacterium</taxon>
        <taxon>Mycobacterium simiae complex</taxon>
    </lineage>
</organism>
<dbReference type="PANTHER" id="PTHR43537">
    <property type="entry name" value="TRANSCRIPTIONAL REGULATOR, GNTR FAMILY"/>
    <property type="match status" value="1"/>
</dbReference>
<evidence type="ECO:0000256" key="2">
    <source>
        <dbReference type="ARBA" id="ARBA00023125"/>
    </source>
</evidence>
<dbReference type="CDD" id="cd07377">
    <property type="entry name" value="WHTH_GntR"/>
    <property type="match status" value="1"/>
</dbReference>
<dbReference type="SMART" id="SM00895">
    <property type="entry name" value="FCD"/>
    <property type="match status" value="1"/>
</dbReference>
<dbReference type="PANTHER" id="PTHR43537:SF24">
    <property type="entry name" value="GLUCONATE OPERON TRANSCRIPTIONAL REPRESSOR"/>
    <property type="match status" value="1"/>
</dbReference>
<accession>A0A2K4Y7F5</accession>
<dbReference type="InterPro" id="IPR011711">
    <property type="entry name" value="GntR_C"/>
</dbReference>
<sequence length="215" mass="23776">MPLREQILGVLLDGLISGRWQPGDRIVERQVATDLNVSQAPVREALRDLEGLRLVSSEPNKGARVRDIGPDDLLEMYPVRAALEGLAASLAVDRLDGDVTALHRHADEIRKAADLGDVGMQVRAGVAFHREIVASAGNRVLLAVWESLGIEVWTNLSIRLLRTELHANVDDHIAIVEAFARRDPNVDTLVREHVMSYCHGSPTDGRGAKRLRRNR</sequence>
<dbReference type="SMART" id="SM00345">
    <property type="entry name" value="HTH_GNTR"/>
    <property type="match status" value="1"/>
</dbReference>
<dbReference type="Pfam" id="PF00392">
    <property type="entry name" value="GntR"/>
    <property type="match status" value="1"/>
</dbReference>
<proteinExistence type="predicted"/>
<dbReference type="Gene3D" id="1.20.120.530">
    <property type="entry name" value="GntR ligand-binding domain-like"/>
    <property type="match status" value="1"/>
</dbReference>
<dbReference type="InterPro" id="IPR036390">
    <property type="entry name" value="WH_DNA-bd_sf"/>
</dbReference>
<dbReference type="SUPFAM" id="SSF48008">
    <property type="entry name" value="GntR ligand-binding domain-like"/>
    <property type="match status" value="1"/>
</dbReference>
<keyword evidence="2" id="KW-0238">DNA-binding</keyword>
<dbReference type="Gene3D" id="1.10.10.10">
    <property type="entry name" value="Winged helix-like DNA-binding domain superfamily/Winged helix DNA-binding domain"/>
    <property type="match status" value="1"/>
</dbReference>
<evidence type="ECO:0000256" key="1">
    <source>
        <dbReference type="ARBA" id="ARBA00023015"/>
    </source>
</evidence>
<name>A0A2K4Y7F5_9MYCO</name>
<dbReference type="Pfam" id="PF07729">
    <property type="entry name" value="FCD"/>
    <property type="match status" value="1"/>
</dbReference>
<dbReference type="InterPro" id="IPR036388">
    <property type="entry name" value="WH-like_DNA-bd_sf"/>
</dbReference>
<protein>
    <submittedName>
        <fullName evidence="5">GntR family transcriptional regulator</fullName>
    </submittedName>
</protein>
<dbReference type="AlphaFoldDB" id="A0A2K4Y7F5"/>
<dbReference type="InterPro" id="IPR008920">
    <property type="entry name" value="TF_FadR/GntR_C"/>
</dbReference>
<keyword evidence="1" id="KW-0805">Transcription regulation</keyword>
<dbReference type="OrthoDB" id="3570892at2"/>
<dbReference type="GO" id="GO:0003700">
    <property type="term" value="F:DNA-binding transcription factor activity"/>
    <property type="evidence" value="ECO:0007669"/>
    <property type="project" value="InterPro"/>
</dbReference>
<dbReference type="EMBL" id="FXEG02000002">
    <property type="protein sequence ID" value="SOX52713.1"/>
    <property type="molecule type" value="Genomic_DNA"/>
</dbReference>
<comment type="caution">
    <text evidence="5">The sequence shown here is derived from an EMBL/GenBank/DDBJ whole genome shotgun (WGS) entry which is preliminary data.</text>
</comment>
<dbReference type="Proteomes" id="UP000236318">
    <property type="component" value="Unassembled WGS sequence"/>
</dbReference>
<gene>
    <name evidence="5" type="ORF">MAAFP003_1380</name>
</gene>
<dbReference type="InterPro" id="IPR000524">
    <property type="entry name" value="Tscrpt_reg_HTH_GntR"/>
</dbReference>
<evidence type="ECO:0000259" key="4">
    <source>
        <dbReference type="PROSITE" id="PS50949"/>
    </source>
</evidence>
<evidence type="ECO:0000313" key="5">
    <source>
        <dbReference type="EMBL" id="SOX52713.1"/>
    </source>
</evidence>
<evidence type="ECO:0000256" key="3">
    <source>
        <dbReference type="ARBA" id="ARBA00023163"/>
    </source>
</evidence>
<dbReference type="GO" id="GO:0003677">
    <property type="term" value="F:DNA binding"/>
    <property type="evidence" value="ECO:0007669"/>
    <property type="project" value="UniProtKB-KW"/>
</dbReference>
<dbReference type="SUPFAM" id="SSF46785">
    <property type="entry name" value="Winged helix' DNA-binding domain"/>
    <property type="match status" value="1"/>
</dbReference>
<reference evidence="5" key="1">
    <citation type="submission" date="2018-01" db="EMBL/GenBank/DDBJ databases">
        <authorList>
            <consortium name="Urmite Genomes"/>
        </authorList>
    </citation>
    <scope>NUCLEOTIDE SEQUENCE [LARGE SCALE GENOMIC DNA]</scope>
    <source>
        <strain evidence="5">AFP003</strain>
    </source>
</reference>
<dbReference type="PROSITE" id="PS50949">
    <property type="entry name" value="HTH_GNTR"/>
    <property type="match status" value="1"/>
</dbReference>
<feature type="domain" description="HTH gntR-type" evidence="4">
    <location>
        <begin position="1"/>
        <end position="68"/>
    </location>
</feature>
<keyword evidence="6" id="KW-1185">Reference proteome</keyword>